<dbReference type="EMBL" id="CP002543">
    <property type="protein sequence ID" value="ADY73071.1"/>
    <property type="molecule type" value="Genomic_DNA"/>
</dbReference>
<keyword evidence="2 7" id="KW-0001">2Fe-2S</keyword>
<gene>
    <name evidence="8" type="ordered locus">Dester_0416</name>
</gene>
<evidence type="ECO:0000256" key="4">
    <source>
        <dbReference type="ARBA" id="ARBA00023004"/>
    </source>
</evidence>
<dbReference type="InterPro" id="IPR028431">
    <property type="entry name" value="NADP_DH_HndA-like"/>
</dbReference>
<dbReference type="Proteomes" id="UP000007102">
    <property type="component" value="Chromosome"/>
</dbReference>
<dbReference type="PANTHER" id="PTHR43342:SF2">
    <property type="entry name" value="POTENTIAL NAD-REDUCING HYDROGENASE SUBUNIT"/>
    <property type="match status" value="1"/>
</dbReference>
<name>F0S2J9_DESTD</name>
<evidence type="ECO:0000256" key="3">
    <source>
        <dbReference type="ARBA" id="ARBA00022723"/>
    </source>
</evidence>
<dbReference type="eggNOG" id="COG1905">
    <property type="taxonomic scope" value="Bacteria"/>
</dbReference>
<dbReference type="GO" id="GO:0016491">
    <property type="term" value="F:oxidoreductase activity"/>
    <property type="evidence" value="ECO:0007669"/>
    <property type="project" value="UniProtKB-KW"/>
</dbReference>
<dbReference type="RefSeq" id="WP_013638029.1">
    <property type="nucleotide sequence ID" value="NC_015185.1"/>
</dbReference>
<dbReference type="Gene3D" id="1.10.10.1590">
    <property type="entry name" value="NADH-quinone oxidoreductase subunit E"/>
    <property type="match status" value="1"/>
</dbReference>
<accession>F0S2J9</accession>
<keyword evidence="9" id="KW-1185">Reference proteome</keyword>
<sequence length="167" mass="19102">MEKTIDKKIIDEIIEKYKNPSGKVISILEDIQEKNKYLSKEALEYVSEKLNIPLSQLYSIATFYSFFNLKPVGKHIISVCTGTPCHVKGAPQLIKTLERLLGIKQDEVSEDSKFFLTTHDRSFSLTAARCFGCCSMAPVIRIDDKIYGYVTVNDLPKILKEYGWREK</sequence>
<dbReference type="Gene3D" id="3.40.30.10">
    <property type="entry name" value="Glutaredoxin"/>
    <property type="match status" value="1"/>
</dbReference>
<reference evidence="8 9" key="1">
    <citation type="journal article" date="2011" name="Stand. Genomic Sci.">
        <title>Complete genome sequence of the thermophilic sulfur-reducer Desulfurobacterium thermolithotrophum type strain (BSA(T)) from a deep-sea hydrothermal vent.</title>
        <authorList>
            <person name="Goker M."/>
            <person name="Daligault H."/>
            <person name="Mwirichia R."/>
            <person name="Lapidus A."/>
            <person name="Lucas S."/>
            <person name="Deshpande S."/>
            <person name="Pagani I."/>
            <person name="Tapia R."/>
            <person name="Cheng J.F."/>
            <person name="Goodwin L."/>
            <person name="Pitluck S."/>
            <person name="Liolios K."/>
            <person name="Ivanova N."/>
            <person name="Mavromatis K."/>
            <person name="Mikhailova N."/>
            <person name="Pati A."/>
            <person name="Chen A."/>
            <person name="Palaniappan K."/>
            <person name="Han C."/>
            <person name="Land M."/>
            <person name="Hauser L."/>
            <person name="Pan C."/>
            <person name="Brambilla E.M."/>
            <person name="Rohde M."/>
            <person name="Spring S."/>
            <person name="Sikorski J."/>
            <person name="Wirth R."/>
            <person name="Detter J.C."/>
            <person name="Woyke T."/>
            <person name="Bristow J."/>
            <person name="Eisen J.A."/>
            <person name="Markowitz V."/>
            <person name="Hugenholtz P."/>
            <person name="Kyrpides N.C."/>
            <person name="Klenk H.P."/>
        </authorList>
    </citation>
    <scope>NUCLEOTIDE SEQUENCE [LARGE SCALE GENOMIC DNA]</scope>
    <source>
        <strain evidence="9">DSM 11699 / BSA</strain>
    </source>
</reference>
<dbReference type="STRING" id="868864.Dester_0416"/>
<dbReference type="HOGENOM" id="CLU_054362_2_1_0"/>
<keyword evidence="4 7" id="KW-0408">Iron</keyword>
<feature type="binding site" evidence="7">
    <location>
        <position position="134"/>
    </location>
    <ligand>
        <name>[2Fe-2S] cluster</name>
        <dbReference type="ChEBI" id="CHEBI:190135"/>
    </ligand>
</feature>
<evidence type="ECO:0000256" key="1">
    <source>
        <dbReference type="ARBA" id="ARBA00010643"/>
    </source>
</evidence>
<evidence type="ECO:0000313" key="8">
    <source>
        <dbReference type="EMBL" id="ADY73071.1"/>
    </source>
</evidence>
<keyword evidence="5 7" id="KW-0411">Iron-sulfur</keyword>
<dbReference type="GO" id="GO:0051537">
    <property type="term" value="F:2 iron, 2 sulfur cluster binding"/>
    <property type="evidence" value="ECO:0007669"/>
    <property type="project" value="UniProtKB-KW"/>
</dbReference>
<comment type="similarity">
    <text evidence="1">Belongs to the complex I 24 kDa subunit family.</text>
</comment>
<dbReference type="GO" id="GO:0046872">
    <property type="term" value="F:metal ion binding"/>
    <property type="evidence" value="ECO:0007669"/>
    <property type="project" value="UniProtKB-KW"/>
</dbReference>
<evidence type="ECO:0000256" key="5">
    <source>
        <dbReference type="ARBA" id="ARBA00023014"/>
    </source>
</evidence>
<keyword evidence="3 7" id="KW-0479">Metal-binding</keyword>
<dbReference type="PANTHER" id="PTHR43342">
    <property type="entry name" value="NADH-QUINONE OXIDOREDUCTASE, E SUBUNIT"/>
    <property type="match status" value="1"/>
</dbReference>
<dbReference type="Pfam" id="PF01257">
    <property type="entry name" value="2Fe-2S_thioredx"/>
    <property type="match status" value="1"/>
</dbReference>
<dbReference type="InterPro" id="IPR041921">
    <property type="entry name" value="NuoE_N"/>
</dbReference>
<reference evidence="9" key="2">
    <citation type="submission" date="2011-02" db="EMBL/GenBank/DDBJ databases">
        <title>The complete genome of Desulfurobacterium thermolithotrophum DSM 11699.</title>
        <authorList>
            <consortium name="US DOE Joint Genome Institute (JGI-PGF)"/>
            <person name="Lucas S."/>
            <person name="Copeland A."/>
            <person name="Lapidus A."/>
            <person name="Bruce D."/>
            <person name="Goodwin L."/>
            <person name="Pitluck S."/>
            <person name="Kyrpides N."/>
            <person name="Mavromatis K."/>
            <person name="Pagani I."/>
            <person name="Ivanova N."/>
            <person name="Mikhailova N."/>
            <person name="Daligault H."/>
            <person name="Detter J.C."/>
            <person name="Tapia R."/>
            <person name="Han C."/>
            <person name="Land M."/>
            <person name="Hauser L."/>
            <person name="Markowitz V."/>
            <person name="Cheng J.-F."/>
            <person name="Hugenholtz P."/>
            <person name="Woyke T."/>
            <person name="Wu D."/>
            <person name="Spring S."/>
            <person name="Brambilla E."/>
            <person name="Klenk H.-P."/>
            <person name="Eisen J.A."/>
        </authorList>
    </citation>
    <scope>NUCLEOTIDE SEQUENCE [LARGE SCALE GENOMIC DNA]</scope>
    <source>
        <strain evidence="9">DSM 11699 / BSA</strain>
    </source>
</reference>
<dbReference type="FunCoup" id="F0S2J9">
    <property type="interactions" value="311"/>
</dbReference>
<dbReference type="InterPro" id="IPR042128">
    <property type="entry name" value="NuoE_dom"/>
</dbReference>
<evidence type="ECO:0000256" key="2">
    <source>
        <dbReference type="ARBA" id="ARBA00022714"/>
    </source>
</evidence>
<dbReference type="AlphaFoldDB" id="F0S2J9"/>
<dbReference type="PIRSF" id="PIRSF000216">
    <property type="entry name" value="NADH_DH_24kDa"/>
    <property type="match status" value="1"/>
</dbReference>
<feature type="binding site" evidence="7">
    <location>
        <position position="130"/>
    </location>
    <ligand>
        <name>[2Fe-2S] cluster</name>
        <dbReference type="ChEBI" id="CHEBI:190135"/>
    </ligand>
</feature>
<proteinExistence type="inferred from homology"/>
<protein>
    <submittedName>
        <fullName evidence="8">NADH dehydrogenase (Quinone)</fullName>
        <ecNumber evidence="8">1.6.99.5</ecNumber>
    </submittedName>
</protein>
<evidence type="ECO:0000313" key="9">
    <source>
        <dbReference type="Proteomes" id="UP000007102"/>
    </source>
</evidence>
<dbReference type="InParanoid" id="F0S2J9"/>
<dbReference type="SUPFAM" id="SSF52833">
    <property type="entry name" value="Thioredoxin-like"/>
    <property type="match status" value="1"/>
</dbReference>
<dbReference type="CDD" id="cd03064">
    <property type="entry name" value="TRX_Fd_NuoE"/>
    <property type="match status" value="1"/>
</dbReference>
<dbReference type="InterPro" id="IPR002023">
    <property type="entry name" value="NuoE-like"/>
</dbReference>
<evidence type="ECO:0000256" key="7">
    <source>
        <dbReference type="PIRSR" id="PIRSR000216-1"/>
    </source>
</evidence>
<dbReference type="InterPro" id="IPR036249">
    <property type="entry name" value="Thioredoxin-like_sf"/>
</dbReference>
<dbReference type="CDD" id="cd00086">
    <property type="entry name" value="homeodomain"/>
    <property type="match status" value="1"/>
</dbReference>
<evidence type="ECO:0000256" key="6">
    <source>
        <dbReference type="ARBA" id="ARBA00034078"/>
    </source>
</evidence>
<organism evidence="8 9">
    <name type="scientific">Desulfurobacterium thermolithotrophum (strain DSM 11699 / BSA)</name>
    <dbReference type="NCBI Taxonomy" id="868864"/>
    <lineage>
        <taxon>Bacteria</taxon>
        <taxon>Pseudomonadati</taxon>
        <taxon>Aquificota</taxon>
        <taxon>Aquificia</taxon>
        <taxon>Desulfurobacteriales</taxon>
        <taxon>Desulfurobacteriaceae</taxon>
        <taxon>Desulfurobacterium</taxon>
    </lineage>
</organism>
<dbReference type="EC" id="1.6.99.5" evidence="8"/>
<keyword evidence="8" id="KW-0560">Oxidoreductase</keyword>
<dbReference type="KEGG" id="dte:Dester_0416"/>
<comment type="cofactor">
    <cofactor evidence="7">
        <name>[2Fe-2S] cluster</name>
        <dbReference type="ChEBI" id="CHEBI:190135"/>
    </cofactor>
    <text evidence="7">Binds 1 [2Fe-2S] cluster.</text>
</comment>
<feature type="binding site" evidence="7">
    <location>
        <position position="80"/>
    </location>
    <ligand>
        <name>[2Fe-2S] cluster</name>
        <dbReference type="ChEBI" id="CHEBI:190135"/>
    </ligand>
</feature>
<feature type="binding site" evidence="7">
    <location>
        <position position="85"/>
    </location>
    <ligand>
        <name>[2Fe-2S] cluster</name>
        <dbReference type="ChEBI" id="CHEBI:190135"/>
    </ligand>
</feature>
<dbReference type="InterPro" id="IPR001356">
    <property type="entry name" value="HD"/>
</dbReference>
<comment type="cofactor">
    <cofactor evidence="6">
        <name>[2Fe-2S] cluster</name>
        <dbReference type="ChEBI" id="CHEBI:190135"/>
    </cofactor>
</comment>
<dbReference type="GO" id="GO:0003677">
    <property type="term" value="F:DNA binding"/>
    <property type="evidence" value="ECO:0007669"/>
    <property type="project" value="InterPro"/>
</dbReference>